<feature type="region of interest" description="Disordered" evidence="1">
    <location>
        <begin position="339"/>
        <end position="365"/>
    </location>
</feature>
<gene>
    <name evidence="2" type="ORF">TRSC58_05916</name>
</gene>
<dbReference type="EMBL" id="AUPL01005916">
    <property type="protein sequence ID" value="ESL06411.1"/>
    <property type="molecule type" value="Genomic_DNA"/>
</dbReference>
<dbReference type="Pfam" id="PF03415">
    <property type="entry name" value="Peptidase_C11"/>
    <property type="match status" value="1"/>
</dbReference>
<organism evidence="2 3">
    <name type="scientific">Trypanosoma rangeli SC58</name>
    <dbReference type="NCBI Taxonomy" id="429131"/>
    <lineage>
        <taxon>Eukaryota</taxon>
        <taxon>Discoba</taxon>
        <taxon>Euglenozoa</taxon>
        <taxon>Kinetoplastea</taxon>
        <taxon>Metakinetoplastina</taxon>
        <taxon>Trypanosomatida</taxon>
        <taxon>Trypanosomatidae</taxon>
        <taxon>Trypanosoma</taxon>
        <taxon>Herpetosoma</taxon>
    </lineage>
</organism>
<evidence type="ECO:0000313" key="2">
    <source>
        <dbReference type="EMBL" id="ESL06411.1"/>
    </source>
</evidence>
<proteinExistence type="predicted"/>
<feature type="region of interest" description="Disordered" evidence="1">
    <location>
        <begin position="258"/>
        <end position="277"/>
    </location>
</feature>
<feature type="compositionally biased region" description="Low complexity" evidence="1">
    <location>
        <begin position="268"/>
        <end position="277"/>
    </location>
</feature>
<evidence type="ECO:0008006" key="4">
    <source>
        <dbReference type="Google" id="ProtNLM"/>
    </source>
</evidence>
<dbReference type="Proteomes" id="UP000031737">
    <property type="component" value="Unassembled WGS sequence"/>
</dbReference>
<sequence length="514" mass="57883">MSAKASRRCNRLIVLFSSINDVTAWPFWKFLQMKKVKGVTDLSILAFNSQGGSFEARIDGQEYTLKNYENIVGYSQDMLERFLHRWYDPGRSYFVYGGHGMGDYLELEEDKVGVQCHELAAIFGNKKFEAITFDACFMASLDCAYHLRNNTRYIGACEGYLWEPDTSLDHHVFNTYTASAMSRFRDPKHILLSVQRDYCSKSPLADFAVLDTTHVEALRNYVEEHVIQRVYDRATFYNLQQQHKLSCMAEQALEFTRQNSGSEIKTPASSSSSAATTSSTAATVALQAMATKLQNRKLTRRSQLQHAVQFEHALYPSESDDKYILDLRSYLIDMAREEEESAIKSPPPRTAVVESHGSLPNGKKHLHPRYAKGSAHEGLDLFHRVVVNHIPPEDKHIYASHLGGLSIPVYEFSSMSKPLLPWNRVNRQVFRQKANEFLRRGVVEDVHMNQRLRSAPRETESRGSSPLASTSTLSPVPTVYLPLSGYSSNNANSSSLNAPGGGNPPGPQHCQARS</sequence>
<dbReference type="AlphaFoldDB" id="A0A061IWY5"/>
<dbReference type="OrthoDB" id="272465at2759"/>
<feature type="region of interest" description="Disordered" evidence="1">
    <location>
        <begin position="490"/>
        <end position="514"/>
    </location>
</feature>
<comment type="caution">
    <text evidence="2">The sequence shown here is derived from an EMBL/GenBank/DDBJ whole genome shotgun (WGS) entry which is preliminary data.</text>
</comment>
<name>A0A061IWY5_TRYRA</name>
<feature type="region of interest" description="Disordered" evidence="1">
    <location>
        <begin position="449"/>
        <end position="475"/>
    </location>
</feature>
<evidence type="ECO:0000256" key="1">
    <source>
        <dbReference type="SAM" id="MobiDB-lite"/>
    </source>
</evidence>
<dbReference type="VEuPathDB" id="TriTrypDB:TRSC58_05916"/>
<evidence type="ECO:0000313" key="3">
    <source>
        <dbReference type="Proteomes" id="UP000031737"/>
    </source>
</evidence>
<reference evidence="2 3" key="1">
    <citation type="submission" date="2013-07" db="EMBL/GenBank/DDBJ databases">
        <authorList>
            <person name="Stoco P.H."/>
            <person name="Wagner G."/>
            <person name="Gerber A."/>
            <person name="Zaha A."/>
            <person name="Thompson C."/>
            <person name="Bartholomeu D.C."/>
            <person name="Luckemeyer D.D."/>
            <person name="Bahia D."/>
            <person name="Loreto E."/>
            <person name="Prestes E.B."/>
            <person name="Lima F.M."/>
            <person name="Rodrigues-Luiz G."/>
            <person name="Vallejo G.A."/>
            <person name="Filho J.F."/>
            <person name="Monteiro K.M."/>
            <person name="Tyler K.M."/>
            <person name="de Almeida L.G."/>
            <person name="Ortiz M.F."/>
            <person name="Siervo M.A."/>
            <person name="de Moraes M.H."/>
            <person name="Cunha O.L."/>
            <person name="Mendonca-Neto R."/>
            <person name="Silva R."/>
            <person name="Teixeira S.M."/>
            <person name="Murta S.M."/>
            <person name="Sincero T.C."/>
            <person name="Mendes T.A."/>
            <person name="Urmenyi T.P."/>
            <person name="Silva V.G."/>
            <person name="da Rocha W.D."/>
            <person name="Andersson B."/>
            <person name="Romanha A.J."/>
            <person name="Steindel M."/>
            <person name="de Vasconcelos A.T."/>
            <person name="Grisard E.C."/>
        </authorList>
    </citation>
    <scope>NUCLEOTIDE SEQUENCE [LARGE SCALE GENOMIC DNA]</scope>
    <source>
        <strain evidence="2 3">SC58</strain>
    </source>
</reference>
<feature type="compositionally biased region" description="Low complexity" evidence="1">
    <location>
        <begin position="464"/>
        <end position="475"/>
    </location>
</feature>
<accession>A0A061IWY5</accession>
<keyword evidence="3" id="KW-1185">Reference proteome</keyword>
<dbReference type="InterPro" id="IPR005077">
    <property type="entry name" value="Peptidase_C11"/>
</dbReference>
<protein>
    <recommendedName>
        <fullName evidence="4">PUF nine target 1</fullName>
    </recommendedName>
</protein>